<evidence type="ECO:0000256" key="1">
    <source>
        <dbReference type="SAM" id="SignalP"/>
    </source>
</evidence>
<keyword evidence="1" id="KW-0732">Signal</keyword>
<accession>A0AB94IDW1</accession>
<dbReference type="RefSeq" id="WP_024495624.1">
    <property type="nucleotide sequence ID" value="NZ_AWGA01000024.1"/>
</dbReference>
<keyword evidence="3" id="KW-1185">Reference proteome</keyword>
<evidence type="ECO:0000313" key="2">
    <source>
        <dbReference type="EMBL" id="TEA27653.1"/>
    </source>
</evidence>
<gene>
    <name evidence="2" type="ORF">O970_02590</name>
</gene>
<reference evidence="2 3" key="1">
    <citation type="journal article" date="2014" name="Appl. Environ. Microbiol.">
        <title>Genomic features of a bumble bee symbiont reflect its host environment.</title>
        <authorList>
            <person name="Martinson V.G."/>
            <person name="Magoc T."/>
            <person name="Koch H."/>
            <person name="Salzberg S.L."/>
            <person name="Moran N.A."/>
        </authorList>
    </citation>
    <scope>NUCLEOTIDE SEQUENCE [LARGE SCALE GENOMIC DNA]</scope>
    <source>
        <strain evidence="2 3">Bimp</strain>
    </source>
</reference>
<dbReference type="Proteomes" id="UP000506160">
    <property type="component" value="Unassembled WGS sequence"/>
</dbReference>
<name>A0AB94IDW1_9GAMM</name>
<proteinExistence type="predicted"/>
<feature type="signal peptide" evidence="1">
    <location>
        <begin position="1"/>
        <end position="20"/>
    </location>
</feature>
<organism evidence="2 3">
    <name type="scientific">Candidatus Schmidhempelia bombi str. Bimp</name>
    <dbReference type="NCBI Taxonomy" id="1387197"/>
    <lineage>
        <taxon>Bacteria</taxon>
        <taxon>Pseudomonadati</taxon>
        <taxon>Pseudomonadota</taxon>
        <taxon>Gammaproteobacteria</taxon>
        <taxon>Orbales</taxon>
        <taxon>Orbaceae</taxon>
        <taxon>Candidatus Schmidhempelia</taxon>
    </lineage>
</organism>
<sequence>MFKKIVFYWVLGCFSCSLLAKENQQTCSIQPNYDIIVMDSSIEFIVHDHIMTLMNNGKIKMDDQYYLIDNDNKQKVMTFLTYLRTELPAFKQLSHQQLNSVHNNFAVAIEKQLGNDAHLLTSLNQLYTELNLMLEDVIHSDNNQLIFKHTAFNSLKEKGRSSAVRIFKSALADSFFHFKVFKDYSAIKKISANEWKKQKPELKAFNLQVCKMIEEIDKQYKQLAAISYIK</sequence>
<feature type="chain" id="PRO_5044506038" evidence="1">
    <location>
        <begin position="21"/>
        <end position="230"/>
    </location>
</feature>
<protein>
    <submittedName>
        <fullName evidence="2">DUF2884 family protein</fullName>
    </submittedName>
</protein>
<dbReference type="EMBL" id="AWGA01000024">
    <property type="protein sequence ID" value="TEA27653.1"/>
    <property type="molecule type" value="Genomic_DNA"/>
</dbReference>
<comment type="caution">
    <text evidence="2">The sequence shown here is derived from an EMBL/GenBank/DDBJ whole genome shotgun (WGS) entry which is preliminary data.</text>
</comment>
<evidence type="ECO:0000313" key="3">
    <source>
        <dbReference type="Proteomes" id="UP000506160"/>
    </source>
</evidence>
<dbReference type="AlphaFoldDB" id="A0AB94IDW1"/>